<evidence type="ECO:0000256" key="2">
    <source>
        <dbReference type="ARBA" id="ARBA00022723"/>
    </source>
</evidence>
<evidence type="ECO:0000259" key="5">
    <source>
        <dbReference type="Pfam" id="PF24827"/>
    </source>
</evidence>
<evidence type="ECO:0000256" key="4">
    <source>
        <dbReference type="ARBA" id="ARBA00022833"/>
    </source>
</evidence>
<dbReference type="Pfam" id="PF24827">
    <property type="entry name" value="AstE_AspA_cat"/>
    <property type="match status" value="1"/>
</dbReference>
<gene>
    <name evidence="6" type="ORF">METZ01_LOCUS457052</name>
</gene>
<organism evidence="6">
    <name type="scientific">marine metagenome</name>
    <dbReference type="NCBI Taxonomy" id="408172"/>
    <lineage>
        <taxon>unclassified sequences</taxon>
        <taxon>metagenomes</taxon>
        <taxon>ecological metagenomes</taxon>
    </lineage>
</organism>
<dbReference type="GO" id="GO:0016788">
    <property type="term" value="F:hydrolase activity, acting on ester bonds"/>
    <property type="evidence" value="ECO:0007669"/>
    <property type="project" value="InterPro"/>
</dbReference>
<protein>
    <recommendedName>
        <fullName evidence="5">Succinylglutamate desuccinylase/Aspartoacylase catalytic domain-containing protein</fullName>
    </recommendedName>
</protein>
<sequence length="140" mass="15509">MRCSIDLDRPGKRQGFVQLNHSDDRHAYGVIPIPIGIVAADAEPTVLLTAGNHGDEYEGIVILQRLYQDLDPGSIRGRIIIMPSLNLPAVREYRRTSPLDGANMNRVFGADDLNGPTREIARFVEETLISQADYAIDLHS</sequence>
<proteinExistence type="predicted"/>
<dbReference type="InterPro" id="IPR055438">
    <property type="entry name" value="AstE_AspA_cat"/>
</dbReference>
<dbReference type="Gene3D" id="3.40.630.10">
    <property type="entry name" value="Zn peptidases"/>
    <property type="match status" value="1"/>
</dbReference>
<keyword evidence="4" id="KW-0862">Zinc</keyword>
<accession>A0A383AAT5</accession>
<dbReference type="PANTHER" id="PTHR37326:SF1">
    <property type="entry name" value="BLL3975 PROTEIN"/>
    <property type="match status" value="1"/>
</dbReference>
<dbReference type="InterPro" id="IPR053138">
    <property type="entry name" value="N-alpha-Ac-DABA_deacetylase"/>
</dbReference>
<name>A0A383AAT5_9ZZZZ</name>
<evidence type="ECO:0000256" key="1">
    <source>
        <dbReference type="ARBA" id="ARBA00001947"/>
    </source>
</evidence>
<dbReference type="GO" id="GO:0046872">
    <property type="term" value="F:metal ion binding"/>
    <property type="evidence" value="ECO:0007669"/>
    <property type="project" value="UniProtKB-KW"/>
</dbReference>
<feature type="non-terminal residue" evidence="6">
    <location>
        <position position="140"/>
    </location>
</feature>
<evidence type="ECO:0000256" key="3">
    <source>
        <dbReference type="ARBA" id="ARBA00022801"/>
    </source>
</evidence>
<dbReference type="PANTHER" id="PTHR37326">
    <property type="entry name" value="BLL3975 PROTEIN"/>
    <property type="match status" value="1"/>
</dbReference>
<dbReference type="AlphaFoldDB" id="A0A383AAT5"/>
<keyword evidence="2" id="KW-0479">Metal-binding</keyword>
<comment type="cofactor">
    <cofactor evidence="1">
        <name>Zn(2+)</name>
        <dbReference type="ChEBI" id="CHEBI:29105"/>
    </cofactor>
</comment>
<dbReference type="EMBL" id="UINC01190174">
    <property type="protein sequence ID" value="SVE04198.1"/>
    <property type="molecule type" value="Genomic_DNA"/>
</dbReference>
<evidence type="ECO:0000313" key="6">
    <source>
        <dbReference type="EMBL" id="SVE04198.1"/>
    </source>
</evidence>
<reference evidence="6" key="1">
    <citation type="submission" date="2018-05" db="EMBL/GenBank/DDBJ databases">
        <authorList>
            <person name="Lanie J.A."/>
            <person name="Ng W.-L."/>
            <person name="Kazmierczak K.M."/>
            <person name="Andrzejewski T.M."/>
            <person name="Davidsen T.M."/>
            <person name="Wayne K.J."/>
            <person name="Tettelin H."/>
            <person name="Glass J.I."/>
            <person name="Rusch D."/>
            <person name="Podicherti R."/>
            <person name="Tsui H.-C.T."/>
            <person name="Winkler M.E."/>
        </authorList>
    </citation>
    <scope>NUCLEOTIDE SEQUENCE</scope>
</reference>
<keyword evidence="3" id="KW-0378">Hydrolase</keyword>
<dbReference type="SUPFAM" id="SSF53187">
    <property type="entry name" value="Zn-dependent exopeptidases"/>
    <property type="match status" value="1"/>
</dbReference>
<feature type="domain" description="Succinylglutamate desuccinylase/Aspartoacylase catalytic" evidence="5">
    <location>
        <begin position="43"/>
        <end position="140"/>
    </location>
</feature>